<feature type="transmembrane region" description="Helical" evidence="8">
    <location>
        <begin position="138"/>
        <end position="157"/>
    </location>
</feature>
<reference evidence="11 12" key="1">
    <citation type="submission" date="2019-09" db="EMBL/GenBank/DDBJ databases">
        <title>Genome sequence of Rhodovastum atsumiense, a diverse member of the Acetobacteraceae family of non-sulfur purple photosynthetic bacteria.</title>
        <authorList>
            <person name="Meyer T."/>
            <person name="Kyndt J."/>
        </authorList>
    </citation>
    <scope>NUCLEOTIDE SEQUENCE [LARGE SCALE GENOMIC DNA]</scope>
    <source>
        <strain evidence="11 12">DSM 21279</strain>
    </source>
</reference>
<evidence type="ECO:0000256" key="4">
    <source>
        <dbReference type="ARBA" id="ARBA00022692"/>
    </source>
</evidence>
<dbReference type="PANTHER" id="PTHR43029">
    <property type="entry name" value="AMMONIUM TRANSPORTER MEP2"/>
    <property type="match status" value="1"/>
</dbReference>
<feature type="transmembrane region" description="Helical" evidence="8">
    <location>
        <begin position="234"/>
        <end position="255"/>
    </location>
</feature>
<feature type="transmembrane region" description="Helical" evidence="8">
    <location>
        <begin position="321"/>
        <end position="339"/>
    </location>
</feature>
<dbReference type="RefSeq" id="WP_150041454.1">
    <property type="nucleotide sequence ID" value="NZ_OW485601.1"/>
</dbReference>
<dbReference type="EMBL" id="VWPK01000020">
    <property type="protein sequence ID" value="KAA5611449.1"/>
    <property type="molecule type" value="Genomic_DNA"/>
</dbReference>
<feature type="transmembrane region" description="Helical" evidence="8">
    <location>
        <begin position="47"/>
        <end position="68"/>
    </location>
</feature>
<keyword evidence="4 8" id="KW-0812">Transmembrane</keyword>
<evidence type="ECO:0000256" key="1">
    <source>
        <dbReference type="ARBA" id="ARBA00004141"/>
    </source>
</evidence>
<feature type="transmembrane region" description="Helical" evidence="8">
    <location>
        <begin position="80"/>
        <end position="103"/>
    </location>
</feature>
<dbReference type="Proteomes" id="UP000325255">
    <property type="component" value="Unassembled WGS sequence"/>
</dbReference>
<dbReference type="InterPro" id="IPR029020">
    <property type="entry name" value="Ammonium/urea_transptr"/>
</dbReference>
<comment type="caution">
    <text evidence="11">The sequence shown here is derived from an EMBL/GenBank/DDBJ whole genome shotgun (WGS) entry which is preliminary data.</text>
</comment>
<dbReference type="Pfam" id="PF00909">
    <property type="entry name" value="Ammonium_transp"/>
    <property type="match status" value="1"/>
</dbReference>
<keyword evidence="5 8" id="KW-1133">Transmembrane helix</keyword>
<dbReference type="SUPFAM" id="SSF111352">
    <property type="entry name" value="Ammonium transporter"/>
    <property type="match status" value="1"/>
</dbReference>
<dbReference type="GO" id="GO:0008519">
    <property type="term" value="F:ammonium channel activity"/>
    <property type="evidence" value="ECO:0007669"/>
    <property type="project" value="InterPro"/>
</dbReference>
<sequence>MSLLRKTGLGLALAGLPFVTATHAFAQAADAAAPATPAPALNVGDTAWMLTSAVLVLMMLVPGLALFYGGMVRKKNVLAVLMQSFFGAGLLSLLWVVAGYSIAFTEGNAFFGGFSKLLLSGIAPDTLAPLAPTIPETVYVMFQLTFAIITAVIILGGPADRMKFSAAMIFISAWVLLVYAPVAHMVWGPGGLLADAGVLDFAGGTVVHINSGVAGLVAALVVGKRAGLNSESMAPHNVGLTMIGGSLLWVGWFGFNAGSALTAGTGAGMAMINTHVATSAAIVSWTAAEWAIRGKPSLLGAVSGAVAGLVVITPACGFVTVTGALLMGLAGGAVCYWSVSTLKRWCGYDDALDAWGVHGVGGILGALLTGVFAVAAIGGAGKSGLIDGNPGQLVLQVAGVAMTLAWSGSISYVVLKLIDWTIGLRVGDEVEVEGLDLALHGETVRD</sequence>
<dbReference type="PROSITE" id="PS01219">
    <property type="entry name" value="AMMONIUM_TRANSP"/>
    <property type="match status" value="1"/>
</dbReference>
<feature type="chain" id="PRO_5024316216" description="Ammonium transporter" evidence="9">
    <location>
        <begin position="27"/>
        <end position="446"/>
    </location>
</feature>
<gene>
    <name evidence="11" type="ORF">F1189_14035</name>
</gene>
<keyword evidence="9" id="KW-0732">Signal</keyword>
<evidence type="ECO:0000256" key="2">
    <source>
        <dbReference type="ARBA" id="ARBA00005887"/>
    </source>
</evidence>
<comment type="subcellular location">
    <subcellularLocation>
        <location evidence="8">Cell membrane</location>
        <topology evidence="8">Multi-pass membrane protein</topology>
    </subcellularLocation>
    <subcellularLocation>
        <location evidence="1">Membrane</location>
        <topology evidence="1">Multi-pass membrane protein</topology>
    </subcellularLocation>
</comment>
<comment type="similarity">
    <text evidence="2 8">Belongs to the ammonia transporter channel (TC 1.A.11.2) family.</text>
</comment>
<dbReference type="OrthoDB" id="9814202at2"/>
<accession>A0A5M6IU39</accession>
<evidence type="ECO:0000256" key="7">
    <source>
        <dbReference type="ARBA" id="ARBA00023177"/>
    </source>
</evidence>
<keyword evidence="12" id="KW-1185">Reference proteome</keyword>
<name>A0A5M6IU39_9PROT</name>
<keyword evidence="6 8" id="KW-0472">Membrane</keyword>
<evidence type="ECO:0000256" key="3">
    <source>
        <dbReference type="ARBA" id="ARBA00022448"/>
    </source>
</evidence>
<feature type="transmembrane region" description="Helical" evidence="8">
    <location>
        <begin position="298"/>
        <end position="315"/>
    </location>
</feature>
<evidence type="ECO:0000256" key="9">
    <source>
        <dbReference type="SAM" id="SignalP"/>
    </source>
</evidence>
<feature type="transmembrane region" description="Helical" evidence="8">
    <location>
        <begin position="393"/>
        <end position="415"/>
    </location>
</feature>
<feature type="transmembrane region" description="Helical" evidence="8">
    <location>
        <begin position="267"/>
        <end position="286"/>
    </location>
</feature>
<evidence type="ECO:0000256" key="5">
    <source>
        <dbReference type="ARBA" id="ARBA00022989"/>
    </source>
</evidence>
<dbReference type="GO" id="GO:0005886">
    <property type="term" value="C:plasma membrane"/>
    <property type="evidence" value="ECO:0007669"/>
    <property type="project" value="UniProtKB-SubCell"/>
</dbReference>
<evidence type="ECO:0000256" key="6">
    <source>
        <dbReference type="ARBA" id="ARBA00023136"/>
    </source>
</evidence>
<evidence type="ECO:0000259" key="10">
    <source>
        <dbReference type="Pfam" id="PF00909"/>
    </source>
</evidence>
<feature type="transmembrane region" description="Helical" evidence="8">
    <location>
        <begin position="360"/>
        <end position="381"/>
    </location>
</feature>
<dbReference type="NCBIfam" id="TIGR00836">
    <property type="entry name" value="amt"/>
    <property type="match status" value="1"/>
</dbReference>
<feature type="domain" description="Ammonium transporter AmtB-like" evidence="10">
    <location>
        <begin position="47"/>
        <end position="443"/>
    </location>
</feature>
<feature type="transmembrane region" description="Helical" evidence="8">
    <location>
        <begin position="202"/>
        <end position="222"/>
    </location>
</feature>
<evidence type="ECO:0000313" key="11">
    <source>
        <dbReference type="EMBL" id="KAA5611449.1"/>
    </source>
</evidence>
<dbReference type="InterPro" id="IPR018047">
    <property type="entry name" value="Ammonium_transpt_CS"/>
</dbReference>
<proteinExistence type="inferred from homology"/>
<dbReference type="AlphaFoldDB" id="A0A5M6IU39"/>
<dbReference type="PANTHER" id="PTHR43029:SF10">
    <property type="entry name" value="AMMONIUM TRANSPORTER MEP2"/>
    <property type="match status" value="1"/>
</dbReference>
<evidence type="ECO:0000256" key="8">
    <source>
        <dbReference type="RuleBase" id="RU362002"/>
    </source>
</evidence>
<protein>
    <recommendedName>
        <fullName evidence="8">Ammonium transporter</fullName>
    </recommendedName>
</protein>
<feature type="signal peptide" evidence="9">
    <location>
        <begin position="1"/>
        <end position="26"/>
    </location>
</feature>
<keyword evidence="3 8" id="KW-0813">Transport</keyword>
<feature type="transmembrane region" description="Helical" evidence="8">
    <location>
        <begin position="164"/>
        <end position="182"/>
    </location>
</feature>
<dbReference type="InterPro" id="IPR024041">
    <property type="entry name" value="NH4_transpt_AmtB-like_dom"/>
</dbReference>
<dbReference type="Gene3D" id="1.10.3430.10">
    <property type="entry name" value="Ammonium transporter AmtB like domains"/>
    <property type="match status" value="1"/>
</dbReference>
<keyword evidence="7 8" id="KW-0924">Ammonia transport</keyword>
<evidence type="ECO:0000313" key="12">
    <source>
        <dbReference type="Proteomes" id="UP000325255"/>
    </source>
</evidence>
<dbReference type="InterPro" id="IPR001905">
    <property type="entry name" value="Ammonium_transpt"/>
</dbReference>
<organism evidence="11 12">
    <name type="scientific">Rhodovastum atsumiense</name>
    <dbReference type="NCBI Taxonomy" id="504468"/>
    <lineage>
        <taxon>Bacteria</taxon>
        <taxon>Pseudomonadati</taxon>
        <taxon>Pseudomonadota</taxon>
        <taxon>Alphaproteobacteria</taxon>
        <taxon>Acetobacterales</taxon>
        <taxon>Acetobacteraceae</taxon>
        <taxon>Rhodovastum</taxon>
    </lineage>
</organism>